<reference evidence="1" key="1">
    <citation type="journal article" date="2019" name="Nat. Med.">
        <title>A library of human gut bacterial isolates paired with longitudinal multiomics data enables mechanistic microbiome research.</title>
        <authorList>
            <person name="Poyet M."/>
            <person name="Groussin M."/>
            <person name="Gibbons S.M."/>
            <person name="Avila-Pacheco J."/>
            <person name="Jiang X."/>
            <person name="Kearney S.M."/>
            <person name="Perrotta A.R."/>
            <person name="Berdy B."/>
            <person name="Zhao S."/>
            <person name="Lieberman T.D."/>
            <person name="Swanson P.K."/>
            <person name="Smith M."/>
            <person name="Roesemann S."/>
            <person name="Alexander J.E."/>
            <person name="Rich S.A."/>
            <person name="Livny J."/>
            <person name="Vlamakis H."/>
            <person name="Clish C."/>
            <person name="Bullock K."/>
            <person name="Deik A."/>
            <person name="Scott J."/>
            <person name="Pierce K.A."/>
            <person name="Xavier R.J."/>
            <person name="Alm E.J."/>
        </authorList>
    </citation>
    <scope>NUCLEOTIDE SEQUENCE</scope>
    <source>
        <strain evidence="1">BIOML-A154</strain>
    </source>
</reference>
<dbReference type="EMBL" id="VWKV01000011">
    <property type="protein sequence ID" value="KAA3963389.1"/>
    <property type="molecule type" value="Genomic_DNA"/>
</dbReference>
<name>A0A641QCH4_BACOV</name>
<protein>
    <submittedName>
        <fullName evidence="1">Sigma-70 family RNA polymerase sigma factor</fullName>
    </submittedName>
</protein>
<dbReference type="AlphaFoldDB" id="A0A641QCH4"/>
<sequence length="249" mass="29560">MEGRVMIQNDCNWKGMSWDELKQRLTDDPEYKANIELARRVVNNYEVVVNYYLGPMCTKIVERINKIMGENSYTDYYLFLSYPIVDTDNGPKPEWHRVSLYDAKDCKLQTYTSTIACRYFYKLANKEKMRKNQEDELFEYKDYESLLLCDQVEEEGESITQIRMRKAFAQLSERDKLVLTYLVIAKMPAIEAYPMVERMIHPIAKDGMTSDQVKLNWTVKQRQDAMSLMKGYALKHLLIKYNEQKKQEK</sequence>
<dbReference type="RefSeq" id="WP_138293623.1">
    <property type="nucleotide sequence ID" value="NZ_CACRTD010000085.1"/>
</dbReference>
<evidence type="ECO:0000313" key="1">
    <source>
        <dbReference type="EMBL" id="KAA3963389.1"/>
    </source>
</evidence>
<proteinExistence type="predicted"/>
<gene>
    <name evidence="1" type="ORF">F3D74_09215</name>
</gene>
<organism evidence="1">
    <name type="scientific">Bacteroides ovatus</name>
    <dbReference type="NCBI Taxonomy" id="28116"/>
    <lineage>
        <taxon>Bacteria</taxon>
        <taxon>Pseudomonadati</taxon>
        <taxon>Bacteroidota</taxon>
        <taxon>Bacteroidia</taxon>
        <taxon>Bacteroidales</taxon>
        <taxon>Bacteroidaceae</taxon>
        <taxon>Bacteroides</taxon>
    </lineage>
</organism>
<accession>A0A641QCH4</accession>
<comment type="caution">
    <text evidence="1">The sequence shown here is derived from an EMBL/GenBank/DDBJ whole genome shotgun (WGS) entry which is preliminary data.</text>
</comment>